<gene>
    <name evidence="1" type="primary">TDEL0A01770</name>
    <name evidence="1" type="ORF">TDEL_0A01770</name>
</gene>
<evidence type="ECO:0000313" key="2">
    <source>
        <dbReference type="Proteomes" id="UP000005627"/>
    </source>
</evidence>
<evidence type="ECO:0000313" key="1">
    <source>
        <dbReference type="EMBL" id="CCE89509.1"/>
    </source>
</evidence>
<dbReference type="FunCoup" id="G8ZLL5">
    <property type="interactions" value="138"/>
</dbReference>
<dbReference type="KEGG" id="tdl:TDEL_0A01770"/>
<protein>
    <submittedName>
        <fullName evidence="1">Uncharacterized protein</fullName>
    </submittedName>
</protein>
<organism evidence="1 2">
    <name type="scientific">Torulaspora delbrueckii</name>
    <name type="common">Yeast</name>
    <name type="synonym">Candida colliculosa</name>
    <dbReference type="NCBI Taxonomy" id="4950"/>
    <lineage>
        <taxon>Eukaryota</taxon>
        <taxon>Fungi</taxon>
        <taxon>Dikarya</taxon>
        <taxon>Ascomycota</taxon>
        <taxon>Saccharomycotina</taxon>
        <taxon>Saccharomycetes</taxon>
        <taxon>Saccharomycetales</taxon>
        <taxon>Saccharomycetaceae</taxon>
        <taxon>Torulaspora</taxon>
    </lineage>
</organism>
<sequence>MCNRTRSAVFIDGMKCVSGRQPNDDDIFQLILYTNAQGSLMEAVKELHGLADQVSFYKTSESVTSTIVAAELPSLMVNVMESRERAKRLYRSALHSRICENCWDFEELFEKLDEELLRTNEILKLYARRGSYH</sequence>
<accession>G8ZLL5</accession>
<dbReference type="AlphaFoldDB" id="G8ZLL5"/>
<dbReference type="HOGENOM" id="CLU_150807_0_0_1"/>
<name>G8ZLL5_TORDE</name>
<dbReference type="EMBL" id="HE616742">
    <property type="protein sequence ID" value="CCE89509.1"/>
    <property type="molecule type" value="Genomic_DNA"/>
</dbReference>
<dbReference type="GeneID" id="11502611"/>
<dbReference type="InParanoid" id="G8ZLL5"/>
<dbReference type="OrthoDB" id="4070070at2759"/>
<reference evidence="1 2" key="1">
    <citation type="journal article" date="2011" name="Proc. Natl. Acad. Sci. U.S.A.">
        <title>Evolutionary erosion of yeast sex chromosomes by mating-type switching accidents.</title>
        <authorList>
            <person name="Gordon J.L."/>
            <person name="Armisen D."/>
            <person name="Proux-Wera E."/>
            <person name="Oheigeartaigh S.S."/>
            <person name="Byrne K.P."/>
            <person name="Wolfe K.H."/>
        </authorList>
    </citation>
    <scope>NUCLEOTIDE SEQUENCE [LARGE SCALE GENOMIC DNA]</scope>
    <source>
        <strain evidence="2">ATCC 10662 / CBS 1146 / NBRC 0425 / NCYC 2629 / NRRL Y-866</strain>
    </source>
</reference>
<dbReference type="GO" id="GO:1905907">
    <property type="term" value="P:negative regulation of amyloid fibril formation"/>
    <property type="evidence" value="ECO:0007669"/>
    <property type="project" value="EnsemblFungi"/>
</dbReference>
<keyword evidence="2" id="KW-1185">Reference proteome</keyword>
<dbReference type="GO" id="GO:0001403">
    <property type="term" value="P:invasive growth in response to glucose limitation"/>
    <property type="evidence" value="ECO:0007669"/>
    <property type="project" value="EnsemblFungi"/>
</dbReference>
<proteinExistence type="predicted"/>
<dbReference type="RefSeq" id="XP_003678720.1">
    <property type="nucleotide sequence ID" value="XM_003678672.1"/>
</dbReference>
<dbReference type="eggNOG" id="ENOG502SAR2">
    <property type="taxonomic scope" value="Eukaryota"/>
</dbReference>
<dbReference type="Proteomes" id="UP000005627">
    <property type="component" value="Chromosome 1"/>
</dbReference>